<reference evidence="2" key="1">
    <citation type="submission" date="2013-10" db="EMBL/GenBank/DDBJ databases">
        <title>Genomic analysis of the causative agents of coccidiosis in chickens.</title>
        <authorList>
            <person name="Reid A.J."/>
            <person name="Blake D."/>
            <person name="Billington K."/>
            <person name="Browne H."/>
            <person name="Dunn M."/>
            <person name="Hung S."/>
            <person name="Kawahara F."/>
            <person name="Miranda-Saavedra D."/>
            <person name="Mourier T."/>
            <person name="Nagra H."/>
            <person name="Otto T.D."/>
            <person name="Rawlings N."/>
            <person name="Sanchez A."/>
            <person name="Sanders M."/>
            <person name="Subramaniam C."/>
            <person name="Tay Y."/>
            <person name="Dear P."/>
            <person name="Doerig C."/>
            <person name="Gruber A."/>
            <person name="Parkinson J."/>
            <person name="Shirley M."/>
            <person name="Wan K.L."/>
            <person name="Berriman M."/>
            <person name="Tomley F."/>
            <person name="Pain A."/>
        </authorList>
    </citation>
    <scope>NUCLEOTIDE SEQUENCE [LARGE SCALE GENOMIC DNA]</scope>
    <source>
        <strain evidence="2">Weybridge</strain>
    </source>
</reference>
<accession>U6MD26</accession>
<proteinExistence type="predicted"/>
<dbReference type="EMBL" id="HG720530">
    <property type="protein sequence ID" value="CDJ59540.1"/>
    <property type="molecule type" value="Genomic_DNA"/>
</dbReference>
<feature type="region of interest" description="Disordered" evidence="1">
    <location>
        <begin position="68"/>
        <end position="107"/>
    </location>
</feature>
<sequence>MRRYRARQPLSPSKYVLFALSPVSNYRRSPHTAERNESDDLGRLLPEINAEVPVVGYTQSPINLSPTAPRVSAPVHSNSPASNAYAPSASHKLKSAPAESSDPLRERRWTPQPTALDKYLAGLRHHLSMEERLSICMAVAKNLHDSVAARDGGRLLVQSENCPLPSLPPIHEEIAANSSRTTHVGKRPRCPTSPKGERPEQRRKPLFRIKLPVSGDPSQLAAPTTIGGHGSPGQLEIADSVDAAVLQ</sequence>
<dbReference type="VEuPathDB" id="ToxoDB:EMWEY_00057910"/>
<name>U6MD26_EIMMA</name>
<feature type="region of interest" description="Disordered" evidence="1">
    <location>
        <begin position="176"/>
        <end position="241"/>
    </location>
</feature>
<protein>
    <submittedName>
        <fullName evidence="2">Uncharacterized protein</fullName>
    </submittedName>
</protein>
<gene>
    <name evidence="2" type="ORF">EMWEY_00057910</name>
</gene>
<feature type="compositionally biased region" description="Low complexity" evidence="1">
    <location>
        <begin position="77"/>
        <end position="90"/>
    </location>
</feature>
<dbReference type="OrthoDB" id="351905at2759"/>
<evidence type="ECO:0000313" key="2">
    <source>
        <dbReference type="EMBL" id="CDJ59540.1"/>
    </source>
</evidence>
<dbReference type="GeneID" id="25339777"/>
<reference evidence="2" key="2">
    <citation type="submission" date="2013-10" db="EMBL/GenBank/DDBJ databases">
        <authorList>
            <person name="Aslett M."/>
        </authorList>
    </citation>
    <scope>NUCLEOTIDE SEQUENCE [LARGE SCALE GENOMIC DNA]</scope>
    <source>
        <strain evidence="2">Weybridge</strain>
    </source>
</reference>
<dbReference type="AlphaFoldDB" id="U6MD26"/>
<evidence type="ECO:0000313" key="3">
    <source>
        <dbReference type="Proteomes" id="UP000030763"/>
    </source>
</evidence>
<dbReference type="Proteomes" id="UP000030763">
    <property type="component" value="Unassembled WGS sequence"/>
</dbReference>
<organism evidence="2 3">
    <name type="scientific">Eimeria maxima</name>
    <name type="common">Coccidian parasite</name>
    <dbReference type="NCBI Taxonomy" id="5804"/>
    <lineage>
        <taxon>Eukaryota</taxon>
        <taxon>Sar</taxon>
        <taxon>Alveolata</taxon>
        <taxon>Apicomplexa</taxon>
        <taxon>Conoidasida</taxon>
        <taxon>Coccidia</taxon>
        <taxon>Eucoccidiorida</taxon>
        <taxon>Eimeriorina</taxon>
        <taxon>Eimeriidae</taxon>
        <taxon>Eimeria</taxon>
    </lineage>
</organism>
<evidence type="ECO:0000256" key="1">
    <source>
        <dbReference type="SAM" id="MobiDB-lite"/>
    </source>
</evidence>
<keyword evidence="3" id="KW-1185">Reference proteome</keyword>
<dbReference type="RefSeq" id="XP_013336188.1">
    <property type="nucleotide sequence ID" value="XM_013480734.1"/>
</dbReference>